<gene>
    <name evidence="1" type="ORF">RFI_00890</name>
</gene>
<comment type="caution">
    <text evidence="1">The sequence shown here is derived from an EMBL/GenBank/DDBJ whole genome shotgun (WGS) entry which is preliminary data.</text>
</comment>
<sequence length="365" mass="43154">NKKKIKEKKKKIMITYPMKQIEYVIDYVKDKLIDEDGVSKVIDEENCQTLLIEGASFLLGMNQEELQKMLINENLLYWAASRNVKSIEVENSIQSEFNKGWLSSAFQKLEYFCYSKYNTTFEQVYEKGLKELQVQLTIYWDYITAMNICDNLLDDWSSNVVDRLIYSKEKYYEMSLVVGHKGHCFYLSLCKASNYVLVRIDNRLMDTVPSNTLHPKNEDGWIQPYLVAYFPYNGVNINKNKKWLENYIKNAFEWRYGKDDESMKHLYCNTPPCEGELPSIVNNWPYRPVQTDAENCYMRGHNVGWFRNQEGTSFVFHRSHHSIGMNKQKKDQEKEKVKSLKQKMEHQMTGKKKFDLLIVSFIHLG</sequence>
<dbReference type="AlphaFoldDB" id="X6PER0"/>
<protein>
    <submittedName>
        <fullName evidence="1">Uncharacterized protein</fullName>
    </submittedName>
</protein>
<keyword evidence="2" id="KW-1185">Reference proteome</keyword>
<dbReference type="Proteomes" id="UP000023152">
    <property type="component" value="Unassembled WGS sequence"/>
</dbReference>
<feature type="non-terminal residue" evidence="1">
    <location>
        <position position="1"/>
    </location>
</feature>
<organism evidence="1 2">
    <name type="scientific">Reticulomyxa filosa</name>
    <dbReference type="NCBI Taxonomy" id="46433"/>
    <lineage>
        <taxon>Eukaryota</taxon>
        <taxon>Sar</taxon>
        <taxon>Rhizaria</taxon>
        <taxon>Retaria</taxon>
        <taxon>Foraminifera</taxon>
        <taxon>Monothalamids</taxon>
        <taxon>Reticulomyxidae</taxon>
        <taxon>Reticulomyxa</taxon>
    </lineage>
</organism>
<dbReference type="EMBL" id="ASPP01000935">
    <property type="protein sequence ID" value="ETO36172.1"/>
    <property type="molecule type" value="Genomic_DNA"/>
</dbReference>
<accession>X6PER0</accession>
<reference evidence="1 2" key="1">
    <citation type="journal article" date="2013" name="Curr. Biol.">
        <title>The Genome of the Foraminiferan Reticulomyxa filosa.</title>
        <authorList>
            <person name="Glockner G."/>
            <person name="Hulsmann N."/>
            <person name="Schleicher M."/>
            <person name="Noegel A.A."/>
            <person name="Eichinger L."/>
            <person name="Gallinger C."/>
            <person name="Pawlowski J."/>
            <person name="Sierra R."/>
            <person name="Euteneuer U."/>
            <person name="Pillet L."/>
            <person name="Moustafa A."/>
            <person name="Platzer M."/>
            <person name="Groth M."/>
            <person name="Szafranski K."/>
            <person name="Schliwa M."/>
        </authorList>
    </citation>
    <scope>NUCLEOTIDE SEQUENCE [LARGE SCALE GENOMIC DNA]</scope>
</reference>
<proteinExistence type="predicted"/>
<name>X6PER0_RETFI</name>
<evidence type="ECO:0000313" key="1">
    <source>
        <dbReference type="EMBL" id="ETO36172.1"/>
    </source>
</evidence>
<evidence type="ECO:0000313" key="2">
    <source>
        <dbReference type="Proteomes" id="UP000023152"/>
    </source>
</evidence>